<proteinExistence type="predicted"/>
<dbReference type="AlphaFoldDB" id="A0A3Q0JJL1"/>
<dbReference type="Gene3D" id="2.130.10.30">
    <property type="entry name" value="Regulator of chromosome condensation 1/beta-lactamase-inhibitor protein II"/>
    <property type="match status" value="1"/>
</dbReference>
<keyword evidence="1" id="KW-1185">Reference proteome</keyword>
<dbReference type="PaxDb" id="121845-A0A3Q0JJL1"/>
<dbReference type="KEGG" id="dci:113472976"/>
<sequence>MNKLESQIITHAACNYGTTALVNREGELFMFGKDTSFCDPNTGIVTDLRDVSALQVALGKAHTAVLTSKGHVYTFGINNKGQCGREFNFSLKE</sequence>
<dbReference type="PANTHER" id="PTHR45943">
    <property type="entry name" value="E3 UBIQUITIN-PROTEIN LIGASE MYCBP2"/>
    <property type="match status" value="1"/>
</dbReference>
<dbReference type="GO" id="GO:0007411">
    <property type="term" value="P:axon guidance"/>
    <property type="evidence" value="ECO:0007669"/>
    <property type="project" value="TreeGrafter"/>
</dbReference>
<dbReference type="GO" id="GO:0005634">
    <property type="term" value="C:nucleus"/>
    <property type="evidence" value="ECO:0007669"/>
    <property type="project" value="TreeGrafter"/>
</dbReference>
<evidence type="ECO:0000313" key="1">
    <source>
        <dbReference type="Proteomes" id="UP000079169"/>
    </source>
</evidence>
<dbReference type="InterPro" id="IPR009091">
    <property type="entry name" value="RCC1/BLIP-II"/>
</dbReference>
<name>A0A3Q0JJL1_DIACI</name>
<gene>
    <name evidence="2" type="primary">LOC113472976</name>
</gene>
<dbReference type="STRING" id="121845.A0A3Q0JJL1"/>
<dbReference type="GO" id="GO:0008582">
    <property type="term" value="P:regulation of synaptic assembly at neuromuscular junction"/>
    <property type="evidence" value="ECO:0007669"/>
    <property type="project" value="TreeGrafter"/>
</dbReference>
<reference evidence="2" key="1">
    <citation type="submission" date="2025-08" db="UniProtKB">
        <authorList>
            <consortium name="RefSeq"/>
        </authorList>
    </citation>
    <scope>IDENTIFICATION</scope>
</reference>
<protein>
    <submittedName>
        <fullName evidence="2">E3 ubiquitin-protein ligase MYCBP2-like</fullName>
    </submittedName>
</protein>
<evidence type="ECO:0000313" key="2">
    <source>
        <dbReference type="RefSeq" id="XP_026688552.1"/>
    </source>
</evidence>
<dbReference type="PANTHER" id="PTHR45943:SF1">
    <property type="entry name" value="E3 UBIQUITIN-PROTEIN LIGASE MYCBP2"/>
    <property type="match status" value="1"/>
</dbReference>
<dbReference type="SUPFAM" id="SSF50985">
    <property type="entry name" value="RCC1/BLIP-II"/>
    <property type="match status" value="1"/>
</dbReference>
<organism evidence="1 2">
    <name type="scientific">Diaphorina citri</name>
    <name type="common">Asian citrus psyllid</name>
    <dbReference type="NCBI Taxonomy" id="121845"/>
    <lineage>
        <taxon>Eukaryota</taxon>
        <taxon>Metazoa</taxon>
        <taxon>Ecdysozoa</taxon>
        <taxon>Arthropoda</taxon>
        <taxon>Hexapoda</taxon>
        <taxon>Insecta</taxon>
        <taxon>Pterygota</taxon>
        <taxon>Neoptera</taxon>
        <taxon>Paraneoptera</taxon>
        <taxon>Hemiptera</taxon>
        <taxon>Sternorrhyncha</taxon>
        <taxon>Psylloidea</taxon>
        <taxon>Psyllidae</taxon>
        <taxon>Diaphorininae</taxon>
        <taxon>Diaphorina</taxon>
    </lineage>
</organism>
<feature type="non-terminal residue" evidence="2">
    <location>
        <position position="93"/>
    </location>
</feature>
<dbReference type="Proteomes" id="UP000079169">
    <property type="component" value="Unplaced"/>
</dbReference>
<dbReference type="GeneID" id="113472976"/>
<dbReference type="Pfam" id="PF13540">
    <property type="entry name" value="RCC1_2"/>
    <property type="match status" value="1"/>
</dbReference>
<dbReference type="GO" id="GO:0061630">
    <property type="term" value="F:ubiquitin protein ligase activity"/>
    <property type="evidence" value="ECO:0007669"/>
    <property type="project" value="TreeGrafter"/>
</dbReference>
<dbReference type="GO" id="GO:0005886">
    <property type="term" value="C:plasma membrane"/>
    <property type="evidence" value="ECO:0007669"/>
    <property type="project" value="TreeGrafter"/>
</dbReference>
<accession>A0A3Q0JJL1</accession>
<dbReference type="RefSeq" id="XP_026688552.1">
    <property type="nucleotide sequence ID" value="XM_026832751.1"/>
</dbReference>